<evidence type="ECO:0000256" key="1">
    <source>
        <dbReference type="ARBA" id="ARBA00004651"/>
    </source>
</evidence>
<comment type="caution">
    <text evidence="11">The sequence shown here is derived from an EMBL/GenBank/DDBJ whole genome shotgun (WGS) entry which is preliminary data.</text>
</comment>
<evidence type="ECO:0000256" key="7">
    <source>
        <dbReference type="ARBA" id="ARBA00023170"/>
    </source>
</evidence>
<evidence type="ECO:0000313" key="12">
    <source>
        <dbReference type="Proteomes" id="UP000678393"/>
    </source>
</evidence>
<feature type="transmembrane region" description="Helical" evidence="9">
    <location>
        <begin position="58"/>
        <end position="77"/>
    </location>
</feature>
<dbReference type="Gene3D" id="1.20.1070.10">
    <property type="entry name" value="Rhodopsin 7-helix transmembrane proteins"/>
    <property type="match status" value="1"/>
</dbReference>
<feature type="transmembrane region" description="Helical" evidence="9">
    <location>
        <begin position="198"/>
        <end position="218"/>
    </location>
</feature>
<evidence type="ECO:0000313" key="11">
    <source>
        <dbReference type="EMBL" id="CAG5119114.1"/>
    </source>
</evidence>
<proteinExistence type="predicted"/>
<dbReference type="InterPro" id="IPR000276">
    <property type="entry name" value="GPCR_Rhodpsn"/>
</dbReference>
<dbReference type="PROSITE" id="PS50262">
    <property type="entry name" value="G_PROTEIN_RECEP_F1_2"/>
    <property type="match status" value="1"/>
</dbReference>
<sequence>MNNAIKRVVVSDEDLYYFLLINSWGPGQGVCIFGIITNILNIITFVKQGIQDTVNISLLGLATSDLGSQITLLYANLNVIPAFVALDLPFEADDIMYINGLCHVIFTRVSAWITAYITLERCLCVTLPLKVKNVFTPNRTVLYLNLMYIIMFASVFPCFYTMRPAKVFDPLRNRTILRILYVEGRKIIENITFVTNNVIPSIALCLIVICTAVLVVNLRQKSKWRRKVTSDSSKSSVAMSNRDSKAVKMVVLIAAIFIMCYVPSMIAFLYILLDPDTRIDGYQRNLCCSLFAVFFHLESINAGVNTFVLLQYEFKV</sequence>
<dbReference type="PRINTS" id="PR00237">
    <property type="entry name" value="GPCRRHODOPSN"/>
</dbReference>
<reference evidence="11" key="1">
    <citation type="submission" date="2021-04" db="EMBL/GenBank/DDBJ databases">
        <authorList>
            <consortium name="Molecular Ecology Group"/>
        </authorList>
    </citation>
    <scope>NUCLEOTIDE SEQUENCE</scope>
</reference>
<keyword evidence="7" id="KW-0675">Receptor</keyword>
<evidence type="ECO:0000256" key="4">
    <source>
        <dbReference type="ARBA" id="ARBA00022989"/>
    </source>
</evidence>
<feature type="domain" description="G-protein coupled receptors family 1 profile" evidence="10">
    <location>
        <begin position="37"/>
        <end position="309"/>
    </location>
</feature>
<protein>
    <recommendedName>
        <fullName evidence="10">G-protein coupled receptors family 1 profile domain-containing protein</fullName>
    </recommendedName>
</protein>
<dbReference type="Pfam" id="PF00001">
    <property type="entry name" value="7tm_1"/>
    <property type="match status" value="1"/>
</dbReference>
<dbReference type="GO" id="GO:0005886">
    <property type="term" value="C:plasma membrane"/>
    <property type="evidence" value="ECO:0007669"/>
    <property type="project" value="UniProtKB-SubCell"/>
</dbReference>
<dbReference type="Proteomes" id="UP000678393">
    <property type="component" value="Unassembled WGS sequence"/>
</dbReference>
<dbReference type="InterPro" id="IPR017452">
    <property type="entry name" value="GPCR_Rhodpsn_7TM"/>
</dbReference>
<dbReference type="EMBL" id="CAJHNH020000658">
    <property type="protein sequence ID" value="CAG5119114.1"/>
    <property type="molecule type" value="Genomic_DNA"/>
</dbReference>
<keyword evidence="8" id="KW-0807">Transducer</keyword>
<dbReference type="PANTHER" id="PTHR24249:SF411">
    <property type="entry name" value="G-PROTEIN COUPLED RECEPTORS FAMILY 1 PROFILE DOMAIN-CONTAINING PROTEIN"/>
    <property type="match status" value="1"/>
</dbReference>
<dbReference type="AlphaFoldDB" id="A0A8S3YPS7"/>
<feature type="transmembrane region" description="Helical" evidence="9">
    <location>
        <begin position="27"/>
        <end position="46"/>
    </location>
</feature>
<feature type="transmembrane region" description="Helical" evidence="9">
    <location>
        <begin position="293"/>
        <end position="312"/>
    </location>
</feature>
<feature type="transmembrane region" description="Helical" evidence="9">
    <location>
        <begin position="249"/>
        <end position="273"/>
    </location>
</feature>
<evidence type="ECO:0000256" key="9">
    <source>
        <dbReference type="SAM" id="Phobius"/>
    </source>
</evidence>
<evidence type="ECO:0000256" key="8">
    <source>
        <dbReference type="ARBA" id="ARBA00023224"/>
    </source>
</evidence>
<accession>A0A8S3YPS7</accession>
<keyword evidence="12" id="KW-1185">Reference proteome</keyword>
<name>A0A8S3YPS7_9EUPU</name>
<evidence type="ECO:0000256" key="6">
    <source>
        <dbReference type="ARBA" id="ARBA00023136"/>
    </source>
</evidence>
<evidence type="ECO:0000256" key="3">
    <source>
        <dbReference type="ARBA" id="ARBA00022692"/>
    </source>
</evidence>
<dbReference type="GO" id="GO:0004930">
    <property type="term" value="F:G protein-coupled receptor activity"/>
    <property type="evidence" value="ECO:0007669"/>
    <property type="project" value="UniProtKB-KW"/>
</dbReference>
<feature type="transmembrane region" description="Helical" evidence="9">
    <location>
        <begin position="97"/>
        <end position="119"/>
    </location>
</feature>
<evidence type="ECO:0000256" key="2">
    <source>
        <dbReference type="ARBA" id="ARBA00022475"/>
    </source>
</evidence>
<dbReference type="PANTHER" id="PTHR24249">
    <property type="entry name" value="HISTAMINE RECEPTOR-RELATED G-PROTEIN COUPLED RECEPTOR"/>
    <property type="match status" value="1"/>
</dbReference>
<keyword evidence="5" id="KW-0297">G-protein coupled receptor</keyword>
<organism evidence="11 12">
    <name type="scientific">Candidula unifasciata</name>
    <dbReference type="NCBI Taxonomy" id="100452"/>
    <lineage>
        <taxon>Eukaryota</taxon>
        <taxon>Metazoa</taxon>
        <taxon>Spiralia</taxon>
        <taxon>Lophotrochozoa</taxon>
        <taxon>Mollusca</taxon>
        <taxon>Gastropoda</taxon>
        <taxon>Heterobranchia</taxon>
        <taxon>Euthyneura</taxon>
        <taxon>Panpulmonata</taxon>
        <taxon>Eupulmonata</taxon>
        <taxon>Stylommatophora</taxon>
        <taxon>Helicina</taxon>
        <taxon>Helicoidea</taxon>
        <taxon>Geomitridae</taxon>
        <taxon>Candidula</taxon>
    </lineage>
</organism>
<feature type="transmembrane region" description="Helical" evidence="9">
    <location>
        <begin position="140"/>
        <end position="162"/>
    </location>
</feature>
<evidence type="ECO:0000256" key="5">
    <source>
        <dbReference type="ARBA" id="ARBA00023040"/>
    </source>
</evidence>
<evidence type="ECO:0000259" key="10">
    <source>
        <dbReference type="PROSITE" id="PS50262"/>
    </source>
</evidence>
<comment type="subcellular location">
    <subcellularLocation>
        <location evidence="1">Cell membrane</location>
        <topology evidence="1">Multi-pass membrane protein</topology>
    </subcellularLocation>
</comment>
<keyword evidence="2" id="KW-1003">Cell membrane</keyword>
<dbReference type="SUPFAM" id="SSF81321">
    <property type="entry name" value="Family A G protein-coupled receptor-like"/>
    <property type="match status" value="1"/>
</dbReference>
<dbReference type="OrthoDB" id="5952950at2759"/>
<keyword evidence="6 9" id="KW-0472">Membrane</keyword>
<dbReference type="InterPro" id="IPR050569">
    <property type="entry name" value="TAAR"/>
</dbReference>
<gene>
    <name evidence="11" type="ORF">CUNI_LOCUS4672</name>
</gene>
<keyword evidence="3 9" id="KW-0812">Transmembrane</keyword>
<keyword evidence="4 9" id="KW-1133">Transmembrane helix</keyword>